<dbReference type="EMBL" id="AP025292">
    <property type="protein sequence ID" value="BDD00025.1"/>
    <property type="molecule type" value="Genomic_DNA"/>
</dbReference>
<evidence type="ECO:0000256" key="4">
    <source>
        <dbReference type="ARBA" id="ARBA00023136"/>
    </source>
</evidence>
<dbReference type="Pfam" id="PF03100">
    <property type="entry name" value="CcmE"/>
    <property type="match status" value="1"/>
</dbReference>
<dbReference type="InterPro" id="IPR004329">
    <property type="entry name" value="CcmE"/>
</dbReference>
<sequence length="134" mass="14751">MKKSHIFGIVIIAVAILVIVSTIGDSSTYTTFTVAQSMAKDGDRQDIHVVGQLTKDDQGNVQGISTGKDLVSFTFKMVDNDGKIETVFYNQPMPQDFTKSEQVVVIGSYKPNGLFVANKILLKCPSKYKEEQTI</sequence>
<dbReference type="InterPro" id="IPR012340">
    <property type="entry name" value="NA-bd_OB-fold"/>
</dbReference>
<keyword evidence="6" id="KW-1185">Reference proteome</keyword>
<reference evidence="5 6" key="1">
    <citation type="submission" date="2021-12" db="EMBL/GenBank/DDBJ databases">
        <title>Genome sequencing of bacteria with rrn-lacking chromosome and rrn-plasmid.</title>
        <authorList>
            <person name="Anda M."/>
            <person name="Iwasaki W."/>
        </authorList>
    </citation>
    <scope>NUCLEOTIDE SEQUENCE [LARGE SCALE GENOMIC DNA]</scope>
    <source>
        <strain evidence="5 6">NBRC 101262</strain>
    </source>
</reference>
<evidence type="ECO:0000313" key="6">
    <source>
        <dbReference type="Proteomes" id="UP001354989"/>
    </source>
</evidence>
<keyword evidence="2" id="KW-0349">Heme</keyword>
<comment type="subcellular location">
    <subcellularLocation>
        <location evidence="1">Membrane</location>
    </subcellularLocation>
</comment>
<dbReference type="InterPro" id="IPR036127">
    <property type="entry name" value="CcmE-like_sf"/>
</dbReference>
<gene>
    <name evidence="5" type="ORF">PEPS_23050</name>
</gene>
<protein>
    <recommendedName>
        <fullName evidence="7">Cytochrome c maturation protein CcmE</fullName>
    </recommendedName>
</protein>
<evidence type="ECO:0008006" key="7">
    <source>
        <dbReference type="Google" id="ProtNLM"/>
    </source>
</evidence>
<dbReference type="RefSeq" id="WP_332922426.1">
    <property type="nucleotide sequence ID" value="NZ_AP025292.1"/>
</dbReference>
<organism evidence="5 6">
    <name type="scientific">Persicobacter psychrovividus</name>
    <dbReference type="NCBI Taxonomy" id="387638"/>
    <lineage>
        <taxon>Bacteria</taxon>
        <taxon>Pseudomonadati</taxon>
        <taxon>Bacteroidota</taxon>
        <taxon>Cytophagia</taxon>
        <taxon>Cytophagales</taxon>
        <taxon>Persicobacteraceae</taxon>
        <taxon>Persicobacter</taxon>
    </lineage>
</organism>
<keyword evidence="2" id="KW-0408">Iron</keyword>
<accession>A0ABN6L9Y9</accession>
<keyword evidence="4" id="KW-0472">Membrane</keyword>
<evidence type="ECO:0000256" key="1">
    <source>
        <dbReference type="ARBA" id="ARBA00004370"/>
    </source>
</evidence>
<name>A0ABN6L9Y9_9BACT</name>
<evidence type="ECO:0000256" key="2">
    <source>
        <dbReference type="ARBA" id="ARBA00022617"/>
    </source>
</evidence>
<keyword evidence="3" id="KW-0201">Cytochrome c-type biogenesis</keyword>
<evidence type="ECO:0000256" key="3">
    <source>
        <dbReference type="ARBA" id="ARBA00022748"/>
    </source>
</evidence>
<keyword evidence="2" id="KW-0479">Metal-binding</keyword>
<evidence type="ECO:0000313" key="5">
    <source>
        <dbReference type="EMBL" id="BDD00025.1"/>
    </source>
</evidence>
<dbReference type="SUPFAM" id="SSF82093">
    <property type="entry name" value="Heme chaperone CcmE"/>
    <property type="match status" value="1"/>
</dbReference>
<proteinExistence type="predicted"/>
<dbReference type="Gene3D" id="2.40.50.140">
    <property type="entry name" value="Nucleic acid-binding proteins"/>
    <property type="match status" value="1"/>
</dbReference>
<dbReference type="Proteomes" id="UP001354989">
    <property type="component" value="Chromosome"/>
</dbReference>